<keyword evidence="1" id="KW-0472">Membrane</keyword>
<feature type="transmembrane region" description="Helical" evidence="1">
    <location>
        <begin position="166"/>
        <end position="183"/>
    </location>
</feature>
<name>A0A4R9LWA6_9LEPT</name>
<dbReference type="EMBL" id="RQHW01000047">
    <property type="protein sequence ID" value="TGN18563.1"/>
    <property type="molecule type" value="Genomic_DNA"/>
</dbReference>
<proteinExistence type="predicted"/>
<protein>
    <submittedName>
        <fullName evidence="2">Uncharacterized protein</fullName>
    </submittedName>
</protein>
<evidence type="ECO:0000313" key="3">
    <source>
        <dbReference type="Proteomes" id="UP000298058"/>
    </source>
</evidence>
<dbReference type="RefSeq" id="WP_135761246.1">
    <property type="nucleotide sequence ID" value="NZ_RQHW01000047.1"/>
</dbReference>
<dbReference type="Proteomes" id="UP000298058">
    <property type="component" value="Unassembled WGS sequence"/>
</dbReference>
<reference evidence="2" key="1">
    <citation type="journal article" date="2019" name="PLoS Negl. Trop. Dis.">
        <title>Revisiting the worldwide diversity of Leptospira species in the environment.</title>
        <authorList>
            <person name="Vincent A.T."/>
            <person name="Schiettekatte O."/>
            <person name="Bourhy P."/>
            <person name="Veyrier F.J."/>
            <person name="Picardeau M."/>
        </authorList>
    </citation>
    <scope>NUCLEOTIDE SEQUENCE [LARGE SCALE GENOMIC DNA]</scope>
    <source>
        <strain evidence="2">201300427</strain>
    </source>
</reference>
<evidence type="ECO:0000256" key="1">
    <source>
        <dbReference type="SAM" id="Phobius"/>
    </source>
</evidence>
<keyword evidence="1" id="KW-1133">Transmembrane helix</keyword>
<organism evidence="2 3">
    <name type="scientific">Leptospira idonii</name>
    <dbReference type="NCBI Taxonomy" id="1193500"/>
    <lineage>
        <taxon>Bacteria</taxon>
        <taxon>Pseudomonadati</taxon>
        <taxon>Spirochaetota</taxon>
        <taxon>Spirochaetia</taxon>
        <taxon>Leptospirales</taxon>
        <taxon>Leptospiraceae</taxon>
        <taxon>Leptospira</taxon>
    </lineage>
</organism>
<evidence type="ECO:0000313" key="2">
    <source>
        <dbReference type="EMBL" id="TGN18563.1"/>
    </source>
</evidence>
<keyword evidence="1" id="KW-0812">Transmembrane</keyword>
<gene>
    <name evidence="2" type="ORF">EHS15_14350</name>
</gene>
<feature type="transmembrane region" description="Helical" evidence="1">
    <location>
        <begin position="5"/>
        <end position="22"/>
    </location>
</feature>
<feature type="transmembrane region" description="Helical" evidence="1">
    <location>
        <begin position="136"/>
        <end position="154"/>
    </location>
</feature>
<keyword evidence="3" id="KW-1185">Reference proteome</keyword>
<accession>A0A4R9LWA6</accession>
<sequence length="202" mass="24605">MAIVLVRLFSIVLIVLELLFILDHTYLDEIHEEAKIQYKFINKNSDIRCSINLTNILKHENEKTNHFLDIRINPKKEKQFVVWGENPAICDELTSDDRTSNFYLYMTSLYNHPTTIAVTRKTFPDKNYHTPYLLNYQFYLLHFSYILFLVISLFDFRSKYFLWYRRFVYILYFNRTVVFYSLISDMVEYRFFDSPLIYKIIE</sequence>
<dbReference type="AlphaFoldDB" id="A0A4R9LWA6"/>
<comment type="caution">
    <text evidence="2">The sequence shown here is derived from an EMBL/GenBank/DDBJ whole genome shotgun (WGS) entry which is preliminary data.</text>
</comment>